<dbReference type="Gene3D" id="1.20.58.220">
    <property type="entry name" value="Phosphate transport system protein phou homolog 2, domain 2"/>
    <property type="match status" value="1"/>
</dbReference>
<dbReference type="RefSeq" id="WP_379742955.1">
    <property type="nucleotide sequence ID" value="NZ_JBHSVN010000001.1"/>
</dbReference>
<sequence>METRKVQTVGNGTYTVSLPKEWADAEGIDAGDTVTLHDHVDGVLTIQARDGSDDRTGTRDRCEDDDPLRASVPASAVDPTSLERTLRAAYAAGATAVTLEHEEPLDPDRRRALERIERSRIGTSVTEESDAGTTVRMLLDSEEVSVRQSLRQLGFVVDSMQRAAIESLSDAEDRTAVTARDEQADRLSAMIDRSVARGLADLEELDALGTTRPDLFESWTAMRELGRVREAATGIDAVAARMDDPPTESRIAEIRELAEEARSVVSDGVSVVVEDEGVDAARRALDAQSRTCESIEEFDRRLAEDDGDTPELRSVLDRVRRTAERGGVLAELGLSRAIRRGDPPTERPDGAIGPTSR</sequence>
<feature type="compositionally biased region" description="Basic and acidic residues" evidence="1">
    <location>
        <begin position="339"/>
        <end position="349"/>
    </location>
</feature>
<dbReference type="InterPro" id="IPR038078">
    <property type="entry name" value="PhoU-like_sf"/>
</dbReference>
<organism evidence="3 4">
    <name type="scientific">Halopenitus salinus</name>
    <dbReference type="NCBI Taxonomy" id="1198295"/>
    <lineage>
        <taxon>Archaea</taxon>
        <taxon>Methanobacteriati</taxon>
        <taxon>Methanobacteriota</taxon>
        <taxon>Stenosarchaea group</taxon>
        <taxon>Halobacteria</taxon>
        <taxon>Halobacteriales</taxon>
        <taxon>Haloferacaceae</taxon>
        <taxon>Halopenitus</taxon>
    </lineage>
</organism>
<evidence type="ECO:0000256" key="1">
    <source>
        <dbReference type="SAM" id="MobiDB-lite"/>
    </source>
</evidence>
<keyword evidence="3" id="KW-0238">DNA-binding</keyword>
<comment type="caution">
    <text evidence="3">The sequence shown here is derived from an EMBL/GenBank/DDBJ whole genome shotgun (WGS) entry which is preliminary data.</text>
</comment>
<dbReference type="Pfam" id="PF04014">
    <property type="entry name" value="MazE_antitoxin"/>
    <property type="match status" value="1"/>
</dbReference>
<dbReference type="SUPFAM" id="SSF109755">
    <property type="entry name" value="PhoU-like"/>
    <property type="match status" value="1"/>
</dbReference>
<feature type="compositionally biased region" description="Basic and acidic residues" evidence="1">
    <location>
        <begin position="50"/>
        <end position="62"/>
    </location>
</feature>
<protein>
    <submittedName>
        <fullName evidence="3">AbrB/MazE/SpoVT family DNA-binding domain-containing protein</fullName>
    </submittedName>
</protein>
<reference evidence="3 4" key="1">
    <citation type="journal article" date="2019" name="Int. J. Syst. Evol. Microbiol.">
        <title>The Global Catalogue of Microorganisms (GCM) 10K type strain sequencing project: providing services to taxonomists for standard genome sequencing and annotation.</title>
        <authorList>
            <consortium name="The Broad Institute Genomics Platform"/>
            <consortium name="The Broad Institute Genome Sequencing Center for Infectious Disease"/>
            <person name="Wu L."/>
            <person name="Ma J."/>
        </authorList>
    </citation>
    <scope>NUCLEOTIDE SEQUENCE [LARGE SCALE GENOMIC DNA]</scope>
    <source>
        <strain evidence="3 4">SKJ47</strain>
    </source>
</reference>
<name>A0ABD5UYY6_9EURY</name>
<feature type="region of interest" description="Disordered" evidence="1">
    <location>
        <begin position="332"/>
        <end position="357"/>
    </location>
</feature>
<feature type="domain" description="SpoVT-AbrB" evidence="2">
    <location>
        <begin position="8"/>
        <end position="54"/>
    </location>
</feature>
<dbReference type="InterPro" id="IPR007159">
    <property type="entry name" value="SpoVT-AbrB_dom"/>
</dbReference>
<accession>A0ABD5UYY6</accession>
<dbReference type="GO" id="GO:0003677">
    <property type="term" value="F:DNA binding"/>
    <property type="evidence" value="ECO:0007669"/>
    <property type="project" value="UniProtKB-KW"/>
</dbReference>
<proteinExistence type="predicted"/>
<evidence type="ECO:0000313" key="4">
    <source>
        <dbReference type="Proteomes" id="UP001596296"/>
    </source>
</evidence>
<dbReference type="EMBL" id="JBHSXL010000006">
    <property type="protein sequence ID" value="MFC6892557.1"/>
    <property type="molecule type" value="Genomic_DNA"/>
</dbReference>
<dbReference type="SMART" id="SM00966">
    <property type="entry name" value="SpoVT_AbrB"/>
    <property type="match status" value="1"/>
</dbReference>
<dbReference type="Proteomes" id="UP001596296">
    <property type="component" value="Unassembled WGS sequence"/>
</dbReference>
<evidence type="ECO:0000313" key="3">
    <source>
        <dbReference type="EMBL" id="MFC6892557.1"/>
    </source>
</evidence>
<feature type="region of interest" description="Disordered" evidence="1">
    <location>
        <begin position="48"/>
        <end position="79"/>
    </location>
</feature>
<dbReference type="AlphaFoldDB" id="A0ABD5UYY6"/>
<evidence type="ECO:0000259" key="2">
    <source>
        <dbReference type="SMART" id="SM00966"/>
    </source>
</evidence>
<keyword evidence="4" id="KW-1185">Reference proteome</keyword>
<gene>
    <name evidence="3" type="ORF">ACFQE9_08055</name>
</gene>